<gene>
    <name evidence="2" type="ORF">J1N35_016412</name>
</gene>
<sequence>MITPILQPAGGEGASAVAKAATDTRTVAESPANNGEEEKDGSALKHLKAQLPLQLFCNRVLT</sequence>
<keyword evidence="3" id="KW-1185">Reference proteome</keyword>
<organism evidence="2 3">
    <name type="scientific">Gossypium stocksii</name>
    <dbReference type="NCBI Taxonomy" id="47602"/>
    <lineage>
        <taxon>Eukaryota</taxon>
        <taxon>Viridiplantae</taxon>
        <taxon>Streptophyta</taxon>
        <taxon>Embryophyta</taxon>
        <taxon>Tracheophyta</taxon>
        <taxon>Spermatophyta</taxon>
        <taxon>Magnoliopsida</taxon>
        <taxon>eudicotyledons</taxon>
        <taxon>Gunneridae</taxon>
        <taxon>Pentapetalae</taxon>
        <taxon>rosids</taxon>
        <taxon>malvids</taxon>
        <taxon>Malvales</taxon>
        <taxon>Malvaceae</taxon>
        <taxon>Malvoideae</taxon>
        <taxon>Gossypium</taxon>
    </lineage>
</organism>
<dbReference type="OrthoDB" id="10423805at2759"/>
<evidence type="ECO:0000313" key="3">
    <source>
        <dbReference type="Proteomes" id="UP000828251"/>
    </source>
</evidence>
<comment type="caution">
    <text evidence="2">The sequence shown here is derived from an EMBL/GenBank/DDBJ whole genome shotgun (WGS) entry which is preliminary data.</text>
</comment>
<dbReference type="AlphaFoldDB" id="A0A9D4A556"/>
<protein>
    <submittedName>
        <fullName evidence="2">Uncharacterized protein</fullName>
    </submittedName>
</protein>
<proteinExistence type="predicted"/>
<reference evidence="2 3" key="1">
    <citation type="journal article" date="2021" name="Plant Biotechnol. J.">
        <title>Multi-omics assisted identification of the key and species-specific regulatory components of drought-tolerant mechanisms in Gossypium stocksii.</title>
        <authorList>
            <person name="Yu D."/>
            <person name="Ke L."/>
            <person name="Zhang D."/>
            <person name="Wu Y."/>
            <person name="Sun Y."/>
            <person name="Mei J."/>
            <person name="Sun J."/>
            <person name="Sun Y."/>
        </authorList>
    </citation>
    <scope>NUCLEOTIDE SEQUENCE [LARGE SCALE GENOMIC DNA]</scope>
    <source>
        <strain evidence="3">cv. E1</strain>
        <tissue evidence="2">Leaf</tissue>
    </source>
</reference>
<accession>A0A9D4A556</accession>
<evidence type="ECO:0000256" key="1">
    <source>
        <dbReference type="SAM" id="MobiDB-lite"/>
    </source>
</evidence>
<feature type="region of interest" description="Disordered" evidence="1">
    <location>
        <begin position="1"/>
        <end position="43"/>
    </location>
</feature>
<dbReference type="Proteomes" id="UP000828251">
    <property type="component" value="Unassembled WGS sequence"/>
</dbReference>
<name>A0A9D4A556_9ROSI</name>
<feature type="compositionally biased region" description="Polar residues" evidence="1">
    <location>
        <begin position="23"/>
        <end position="33"/>
    </location>
</feature>
<dbReference type="EMBL" id="JAIQCV010000006">
    <property type="protein sequence ID" value="KAH1089155.1"/>
    <property type="molecule type" value="Genomic_DNA"/>
</dbReference>
<evidence type="ECO:0000313" key="2">
    <source>
        <dbReference type="EMBL" id="KAH1089155.1"/>
    </source>
</evidence>